<dbReference type="Gene3D" id="3.40.50.200">
    <property type="entry name" value="Peptidase S8/S53 domain"/>
    <property type="match status" value="1"/>
</dbReference>
<dbReference type="PROSITE" id="PS51892">
    <property type="entry name" value="SUBTILASE"/>
    <property type="match status" value="1"/>
</dbReference>
<evidence type="ECO:0000256" key="2">
    <source>
        <dbReference type="ARBA" id="ARBA00022670"/>
    </source>
</evidence>
<dbReference type="OrthoDB" id="1896086at2759"/>
<dbReference type="GO" id="GO:0006508">
    <property type="term" value="P:proteolysis"/>
    <property type="evidence" value="ECO:0007669"/>
    <property type="project" value="UniProtKB-KW"/>
</dbReference>
<evidence type="ECO:0000256" key="5">
    <source>
        <dbReference type="PROSITE-ProRule" id="PRU01240"/>
    </source>
</evidence>
<dbReference type="InterPro" id="IPR036852">
    <property type="entry name" value="Peptidase_S8/S53_dom_sf"/>
</dbReference>
<dbReference type="GO" id="GO:0004252">
    <property type="term" value="F:serine-type endopeptidase activity"/>
    <property type="evidence" value="ECO:0007669"/>
    <property type="project" value="UniProtKB-UniRule"/>
</dbReference>
<feature type="region of interest" description="Disordered" evidence="6">
    <location>
        <begin position="339"/>
        <end position="365"/>
    </location>
</feature>
<dbReference type="InterPro" id="IPR000209">
    <property type="entry name" value="Peptidase_S8/S53_dom"/>
</dbReference>
<keyword evidence="9" id="KW-1185">Reference proteome</keyword>
<dbReference type="InterPro" id="IPR022398">
    <property type="entry name" value="Peptidase_S8_His-AS"/>
</dbReference>
<dbReference type="InterPro" id="IPR015500">
    <property type="entry name" value="Peptidase_S8_subtilisin-rel"/>
</dbReference>
<evidence type="ECO:0000256" key="4">
    <source>
        <dbReference type="ARBA" id="ARBA00022825"/>
    </source>
</evidence>
<feature type="domain" description="Peptidase S8/S53" evidence="7">
    <location>
        <begin position="511"/>
        <end position="761"/>
    </location>
</feature>
<evidence type="ECO:0000256" key="6">
    <source>
        <dbReference type="SAM" id="MobiDB-lite"/>
    </source>
</evidence>
<dbReference type="SUPFAM" id="SSF52743">
    <property type="entry name" value="Subtilisin-like"/>
    <property type="match status" value="1"/>
</dbReference>
<gene>
    <name evidence="8" type="ORF">BJ508DRAFT_303875</name>
</gene>
<dbReference type="PANTHER" id="PTHR43806:SF11">
    <property type="entry name" value="CEREVISIN-RELATED"/>
    <property type="match status" value="1"/>
</dbReference>
<keyword evidence="3 5" id="KW-0378">Hydrolase</keyword>
<dbReference type="PANTHER" id="PTHR43806">
    <property type="entry name" value="PEPTIDASE S8"/>
    <property type="match status" value="1"/>
</dbReference>
<dbReference type="PRINTS" id="PR00723">
    <property type="entry name" value="SUBTILISIN"/>
</dbReference>
<dbReference type="PROSITE" id="PS00137">
    <property type="entry name" value="SUBTILASE_HIS"/>
    <property type="match status" value="1"/>
</dbReference>
<keyword evidence="4 5" id="KW-0720">Serine protease</keyword>
<comment type="similarity">
    <text evidence="1 5">Belongs to the peptidase S8 family.</text>
</comment>
<protein>
    <submittedName>
        <fullName evidence="8">Subtilisin-like protein</fullName>
    </submittedName>
</protein>
<evidence type="ECO:0000313" key="8">
    <source>
        <dbReference type="EMBL" id="RPA84410.1"/>
    </source>
</evidence>
<evidence type="ECO:0000313" key="9">
    <source>
        <dbReference type="Proteomes" id="UP000275078"/>
    </source>
</evidence>
<evidence type="ECO:0000256" key="3">
    <source>
        <dbReference type="ARBA" id="ARBA00022801"/>
    </source>
</evidence>
<dbReference type="STRING" id="1160509.A0A3N4IJU1"/>
<feature type="compositionally biased region" description="Basic and acidic residues" evidence="6">
    <location>
        <begin position="356"/>
        <end position="365"/>
    </location>
</feature>
<feature type="active site" description="Charge relay system" evidence="5">
    <location>
        <position position="747"/>
    </location>
</feature>
<keyword evidence="2 5" id="KW-0645">Protease</keyword>
<evidence type="ECO:0000259" key="7">
    <source>
        <dbReference type="Pfam" id="PF00082"/>
    </source>
</evidence>
<accession>A0A3N4IJU1</accession>
<reference evidence="8 9" key="1">
    <citation type="journal article" date="2018" name="Nat. Ecol. Evol.">
        <title>Pezizomycetes genomes reveal the molecular basis of ectomycorrhizal truffle lifestyle.</title>
        <authorList>
            <person name="Murat C."/>
            <person name="Payen T."/>
            <person name="Noel B."/>
            <person name="Kuo A."/>
            <person name="Morin E."/>
            <person name="Chen J."/>
            <person name="Kohler A."/>
            <person name="Krizsan K."/>
            <person name="Balestrini R."/>
            <person name="Da Silva C."/>
            <person name="Montanini B."/>
            <person name="Hainaut M."/>
            <person name="Levati E."/>
            <person name="Barry K.W."/>
            <person name="Belfiori B."/>
            <person name="Cichocki N."/>
            <person name="Clum A."/>
            <person name="Dockter R.B."/>
            <person name="Fauchery L."/>
            <person name="Guy J."/>
            <person name="Iotti M."/>
            <person name="Le Tacon F."/>
            <person name="Lindquist E.A."/>
            <person name="Lipzen A."/>
            <person name="Malagnac F."/>
            <person name="Mello A."/>
            <person name="Molinier V."/>
            <person name="Miyauchi S."/>
            <person name="Poulain J."/>
            <person name="Riccioni C."/>
            <person name="Rubini A."/>
            <person name="Sitrit Y."/>
            <person name="Splivallo R."/>
            <person name="Traeger S."/>
            <person name="Wang M."/>
            <person name="Zifcakova L."/>
            <person name="Wipf D."/>
            <person name="Zambonelli A."/>
            <person name="Paolocci F."/>
            <person name="Nowrousian M."/>
            <person name="Ottonello S."/>
            <person name="Baldrian P."/>
            <person name="Spatafora J.W."/>
            <person name="Henrissat B."/>
            <person name="Nagy L.G."/>
            <person name="Aury J.M."/>
            <person name="Wincker P."/>
            <person name="Grigoriev I.V."/>
            <person name="Bonfante P."/>
            <person name="Martin F.M."/>
        </authorList>
    </citation>
    <scope>NUCLEOTIDE SEQUENCE [LARGE SCALE GENOMIC DNA]</scope>
    <source>
        <strain evidence="8 9">RN42</strain>
    </source>
</reference>
<dbReference type="Pfam" id="PF00082">
    <property type="entry name" value="Peptidase_S8"/>
    <property type="match status" value="1"/>
</dbReference>
<evidence type="ECO:0000256" key="1">
    <source>
        <dbReference type="ARBA" id="ARBA00011073"/>
    </source>
</evidence>
<dbReference type="EMBL" id="ML119659">
    <property type="protein sequence ID" value="RPA84410.1"/>
    <property type="molecule type" value="Genomic_DNA"/>
</dbReference>
<feature type="region of interest" description="Disordered" evidence="6">
    <location>
        <begin position="1"/>
        <end position="26"/>
    </location>
</feature>
<name>A0A3N4IJU1_ASCIM</name>
<feature type="active site" description="Charge relay system" evidence="5">
    <location>
        <position position="564"/>
    </location>
</feature>
<organism evidence="8 9">
    <name type="scientific">Ascobolus immersus RN42</name>
    <dbReference type="NCBI Taxonomy" id="1160509"/>
    <lineage>
        <taxon>Eukaryota</taxon>
        <taxon>Fungi</taxon>
        <taxon>Dikarya</taxon>
        <taxon>Ascomycota</taxon>
        <taxon>Pezizomycotina</taxon>
        <taxon>Pezizomycetes</taxon>
        <taxon>Pezizales</taxon>
        <taxon>Ascobolaceae</taxon>
        <taxon>Ascobolus</taxon>
    </lineage>
</organism>
<dbReference type="Proteomes" id="UP000275078">
    <property type="component" value="Unassembled WGS sequence"/>
</dbReference>
<feature type="active site" description="Charge relay system" evidence="5">
    <location>
        <position position="520"/>
    </location>
</feature>
<dbReference type="InterPro" id="IPR050131">
    <property type="entry name" value="Peptidase_S8_subtilisin-like"/>
</dbReference>
<proteinExistence type="inferred from homology"/>
<sequence>MASSTQNATRVDPSTSNQTSISASNPIATESSYRDLNLNTVLARNGITLLLADAGKPMTDELAARYTTEERARWPPWDVMNGGPWPEGNFKTAADGVSTLGEISPCSSRAPIFGLRSVFHSVEGGEGRTQDFRDVMVHMRKEATEKEIRSHFEELWERCKVPVEGPRSRYEGQGIMMDLSFYGSTGYLGCFEMDIIRWIASQPCVRSVYDNTTFTNLSNPKVKVTFRTKDIAKIMVRDPEPEPGPVGPKVYGTPEDQAHGAHGGILSRLVMSCRSYLPSLGREQDPILPIFVRLIQSCLRPLSYHAPSHGIGLRATPGESKQTVSRHVIAERSSSSGLIKNGIRDTATDESQNLETGEHSDKHATYTERKKRTLADLLRANNVALKLENFGKPATESIITALKREEKERWRSDILDPECRRNGHLKSVCLGVEAPGMVRSIYDHFTFEKHKGPSITISSEATGKPWAVTHITEGSSKTRKTAPESLLGGLWRKVSDLLSSEIFSKKKHYTGAGINVYVLDNGMNRQHPTLLRKNGSSKAQQMPPIDSRRGLSVAAGDFSEPDDHGTKVASVIAGEGIGLATEATLFSVKVCPDGFPAKDPLPGVYLRTAIHMALNHIIDFGSKESSVINLSWGAAADTNFKWINGYNWLYEACLDLRETVPGFSKHDFVPIVVSAGNGGVYIPEHKSSSSGLPIDVPMLQVGATNRNDTIIVSSNYGPAVPFWAPGENIDVAGPPDARLPYQETGTSYAAPLVTSVLCGILESGCARNSREAFDILFQASVPTLNRWPDLAGSPNRVLRARTDYSRYRLSSPPSHDDTVELSSVVVNTLEQAIQLVRPMAHSGSDKGGEDRKAHASEGAGIGVASSLHFAMSLGAASIIGYHLLQGLRR</sequence>
<dbReference type="AlphaFoldDB" id="A0A3N4IJU1"/>